<evidence type="ECO:0000313" key="2">
    <source>
        <dbReference type="Proteomes" id="UP000807306"/>
    </source>
</evidence>
<reference evidence="1" key="1">
    <citation type="submission" date="2020-11" db="EMBL/GenBank/DDBJ databases">
        <authorList>
            <consortium name="DOE Joint Genome Institute"/>
            <person name="Ahrendt S."/>
            <person name="Riley R."/>
            <person name="Andreopoulos W."/>
            <person name="Labutti K."/>
            <person name="Pangilinan J."/>
            <person name="Ruiz-Duenas F.J."/>
            <person name="Barrasa J.M."/>
            <person name="Sanchez-Garcia M."/>
            <person name="Camarero S."/>
            <person name="Miyauchi S."/>
            <person name="Serrano A."/>
            <person name="Linde D."/>
            <person name="Babiker R."/>
            <person name="Drula E."/>
            <person name="Ayuso-Fernandez I."/>
            <person name="Pacheco R."/>
            <person name="Padilla G."/>
            <person name="Ferreira P."/>
            <person name="Barriuso J."/>
            <person name="Kellner H."/>
            <person name="Castanera R."/>
            <person name="Alfaro M."/>
            <person name="Ramirez L."/>
            <person name="Pisabarro A.G."/>
            <person name="Kuo A."/>
            <person name="Tritt A."/>
            <person name="Lipzen A."/>
            <person name="He G."/>
            <person name="Yan M."/>
            <person name="Ng V."/>
            <person name="Cullen D."/>
            <person name="Martin F."/>
            <person name="Rosso M.-N."/>
            <person name="Henrissat B."/>
            <person name="Hibbett D."/>
            <person name="Martinez A.T."/>
            <person name="Grigoriev I.V."/>
        </authorList>
    </citation>
    <scope>NUCLEOTIDE SEQUENCE</scope>
    <source>
        <strain evidence="1">CBS 506.95</strain>
    </source>
</reference>
<dbReference type="Proteomes" id="UP000807306">
    <property type="component" value="Unassembled WGS sequence"/>
</dbReference>
<sequence length="607" mass="68068">MLSITLSCFSQALNSAQRALSNCRHRNHSRVSRRGTWRNRFQNLFNSSNTFESLSNEVMYVDYAPLTLSLSSDDLLDAIEQLLRPSLDSISHSILPPTPPLQTLARSVSELGVPRRPSHLPMHGEPNYLEVPFRSLSTSSLGASTPSTPSERPRCRDASSRDSFICPDSEFDPCSPLQDVECDHTTELAPAAQVVSCQTRRNQSKFLFSLDALPQELLDYILCLAFGCVDGFELRGLDILLTRRARARAVSKEWKQSIDKLIRFQFLAIPRDFLPCDQNQTSNVTEEAWVAEVLERGGTFEAVSFRFSNRFMDSSLTNHPRHSQFLKAAAESTRRLWLYIDLRSTTPLPETEPGERTTVGSSTLRHFTWISPNTGIHSHLPQDCCFPWRNLKEDLSWTHLTHIELICPLSIDDVRFAFSQSPHLISLRATLWFSGQVATSQPRIVCPYLRELAICSTVACENLFVGVDMGGLANLSLSFPKDEPSLLFSTGHGPGGTFDPAVNIPWEQLQDLNIDYHRPERFPLSAVLSKARSVRRLALNGCPDQFICDRLPSAIEALEAVTLGPDFVGDLSALAWLFHLTEIPILSTSMVPLKPLSLPHLSELRRL</sequence>
<keyword evidence="2" id="KW-1185">Reference proteome</keyword>
<proteinExistence type="predicted"/>
<organism evidence="1 2">
    <name type="scientific">Crepidotus variabilis</name>
    <dbReference type="NCBI Taxonomy" id="179855"/>
    <lineage>
        <taxon>Eukaryota</taxon>
        <taxon>Fungi</taxon>
        <taxon>Dikarya</taxon>
        <taxon>Basidiomycota</taxon>
        <taxon>Agaricomycotina</taxon>
        <taxon>Agaricomycetes</taxon>
        <taxon>Agaricomycetidae</taxon>
        <taxon>Agaricales</taxon>
        <taxon>Agaricineae</taxon>
        <taxon>Crepidotaceae</taxon>
        <taxon>Crepidotus</taxon>
    </lineage>
</organism>
<dbReference type="AlphaFoldDB" id="A0A9P6EBI6"/>
<dbReference type="OrthoDB" id="3128006at2759"/>
<comment type="caution">
    <text evidence="1">The sequence shown here is derived from an EMBL/GenBank/DDBJ whole genome shotgun (WGS) entry which is preliminary data.</text>
</comment>
<evidence type="ECO:0000313" key="1">
    <source>
        <dbReference type="EMBL" id="KAF9526376.1"/>
    </source>
</evidence>
<gene>
    <name evidence="1" type="ORF">CPB83DRAFT_857998</name>
</gene>
<protein>
    <submittedName>
        <fullName evidence="1">Uncharacterized protein</fullName>
    </submittedName>
</protein>
<accession>A0A9P6EBI6</accession>
<dbReference type="EMBL" id="MU157872">
    <property type="protein sequence ID" value="KAF9526376.1"/>
    <property type="molecule type" value="Genomic_DNA"/>
</dbReference>
<name>A0A9P6EBI6_9AGAR</name>